<sequence>MLGVVVVVVLVLVLLRWRPRWKGMVSVRRQRVRSRRRPAIPRRRWRTLRQNFTHTRAHRRPCLPVAVVASDLRRRRRRRRRRGPRCSGC</sequence>
<proteinExistence type="predicted"/>
<accession>A0A2M4B2C9</accession>
<organism evidence="1">
    <name type="scientific">Anopheles triannulatus</name>
    <dbReference type="NCBI Taxonomy" id="58253"/>
    <lineage>
        <taxon>Eukaryota</taxon>
        <taxon>Metazoa</taxon>
        <taxon>Ecdysozoa</taxon>
        <taxon>Arthropoda</taxon>
        <taxon>Hexapoda</taxon>
        <taxon>Insecta</taxon>
        <taxon>Pterygota</taxon>
        <taxon>Neoptera</taxon>
        <taxon>Endopterygota</taxon>
        <taxon>Diptera</taxon>
        <taxon>Nematocera</taxon>
        <taxon>Culicoidea</taxon>
        <taxon>Culicidae</taxon>
        <taxon>Anophelinae</taxon>
        <taxon>Anopheles</taxon>
    </lineage>
</organism>
<evidence type="ECO:0000313" key="1">
    <source>
        <dbReference type="EMBL" id="MBW47214.1"/>
    </source>
</evidence>
<dbReference type="AlphaFoldDB" id="A0A2M4B2C9"/>
<dbReference type="EMBL" id="GGFK01013893">
    <property type="protein sequence ID" value="MBW47214.1"/>
    <property type="molecule type" value="Transcribed_RNA"/>
</dbReference>
<protein>
    <submittedName>
        <fullName evidence="1">Putative secreted protein</fullName>
    </submittedName>
</protein>
<name>A0A2M4B2C9_9DIPT</name>
<reference evidence="1" key="1">
    <citation type="submission" date="2018-01" db="EMBL/GenBank/DDBJ databases">
        <title>An insight into the sialome of Amazonian anophelines.</title>
        <authorList>
            <person name="Ribeiro J.M."/>
            <person name="Scarpassa V."/>
            <person name="Calvo E."/>
        </authorList>
    </citation>
    <scope>NUCLEOTIDE SEQUENCE</scope>
    <source>
        <tissue evidence="1">Salivary glands</tissue>
    </source>
</reference>